<dbReference type="PANTHER" id="PTHR43643:SF3">
    <property type="entry name" value="HISTIDINOL-PHOSPHATE AMINOTRANSFERASE"/>
    <property type="match status" value="1"/>
</dbReference>
<accession>A0A9D1WDR2</accession>
<reference evidence="6" key="1">
    <citation type="journal article" date="2021" name="PeerJ">
        <title>Extensive microbial diversity within the chicken gut microbiome revealed by metagenomics and culture.</title>
        <authorList>
            <person name="Gilroy R."/>
            <person name="Ravi A."/>
            <person name="Getino M."/>
            <person name="Pursley I."/>
            <person name="Horton D.L."/>
            <person name="Alikhan N.F."/>
            <person name="Baker D."/>
            <person name="Gharbi K."/>
            <person name="Hall N."/>
            <person name="Watson M."/>
            <person name="Adriaenssens E.M."/>
            <person name="Foster-Nyarko E."/>
            <person name="Jarju S."/>
            <person name="Secka A."/>
            <person name="Antonio M."/>
            <person name="Oren A."/>
            <person name="Chaudhuri R.R."/>
            <person name="La Ragione R."/>
            <person name="Hildebrand F."/>
            <person name="Pallen M.J."/>
        </authorList>
    </citation>
    <scope>NUCLEOTIDE SEQUENCE</scope>
    <source>
        <strain evidence="6">USASDec5-558</strain>
    </source>
</reference>
<dbReference type="InterPro" id="IPR015422">
    <property type="entry name" value="PyrdxlP-dep_Trfase_small"/>
</dbReference>
<dbReference type="Pfam" id="PF00155">
    <property type="entry name" value="Aminotran_1_2"/>
    <property type="match status" value="1"/>
</dbReference>
<dbReference type="GO" id="GO:0030170">
    <property type="term" value="F:pyridoxal phosphate binding"/>
    <property type="evidence" value="ECO:0007669"/>
    <property type="project" value="InterPro"/>
</dbReference>
<comment type="caution">
    <text evidence="6">The sequence shown here is derived from an EMBL/GenBank/DDBJ whole genome shotgun (WGS) entry which is preliminary data.</text>
</comment>
<comment type="similarity">
    <text evidence="1">Belongs to the class-II pyridoxal-phosphate-dependent aminotransferase family. Histidinol-phosphate aminotransferase subfamily.</text>
</comment>
<dbReference type="InterPro" id="IPR015421">
    <property type="entry name" value="PyrdxlP-dep_Trfase_major"/>
</dbReference>
<feature type="domain" description="Aminotransferase class I/classII large" evidence="5">
    <location>
        <begin position="34"/>
        <end position="352"/>
    </location>
</feature>
<dbReference type="PANTHER" id="PTHR43643">
    <property type="entry name" value="HISTIDINOL-PHOSPHATE AMINOTRANSFERASE 2"/>
    <property type="match status" value="1"/>
</dbReference>
<dbReference type="CDD" id="cd00609">
    <property type="entry name" value="AAT_like"/>
    <property type="match status" value="1"/>
</dbReference>
<organism evidence="6 7">
    <name type="scientific">Candidatus Anaerobiospirillum pullistercoris</name>
    <dbReference type="NCBI Taxonomy" id="2838452"/>
    <lineage>
        <taxon>Bacteria</taxon>
        <taxon>Pseudomonadati</taxon>
        <taxon>Pseudomonadota</taxon>
        <taxon>Gammaproteobacteria</taxon>
        <taxon>Aeromonadales</taxon>
        <taxon>Succinivibrionaceae</taxon>
        <taxon>Anaerobiospirillum</taxon>
    </lineage>
</organism>
<dbReference type="SUPFAM" id="SSF53383">
    <property type="entry name" value="PLP-dependent transferases"/>
    <property type="match status" value="1"/>
</dbReference>
<dbReference type="AlphaFoldDB" id="A0A9D1WDR2"/>
<evidence type="ECO:0000256" key="4">
    <source>
        <dbReference type="ARBA" id="ARBA00022898"/>
    </source>
</evidence>
<keyword evidence="3" id="KW-0808">Transferase</keyword>
<dbReference type="Proteomes" id="UP000886829">
    <property type="component" value="Unassembled WGS sequence"/>
</dbReference>
<evidence type="ECO:0000313" key="7">
    <source>
        <dbReference type="Proteomes" id="UP000886829"/>
    </source>
</evidence>
<name>A0A9D1WDR2_9GAMM</name>
<evidence type="ECO:0000256" key="2">
    <source>
        <dbReference type="ARBA" id="ARBA00022576"/>
    </source>
</evidence>
<reference evidence="6" key="2">
    <citation type="submission" date="2021-04" db="EMBL/GenBank/DDBJ databases">
        <authorList>
            <person name="Gilroy R."/>
        </authorList>
    </citation>
    <scope>NUCLEOTIDE SEQUENCE</scope>
    <source>
        <strain evidence="6">USASDec5-558</strain>
    </source>
</reference>
<proteinExistence type="inferred from homology"/>
<evidence type="ECO:0000259" key="5">
    <source>
        <dbReference type="Pfam" id="PF00155"/>
    </source>
</evidence>
<dbReference type="InterPro" id="IPR015424">
    <property type="entry name" value="PyrdxlP-dep_Trfase"/>
</dbReference>
<dbReference type="EMBL" id="DXEV01000150">
    <property type="protein sequence ID" value="HIX57291.1"/>
    <property type="molecule type" value="Genomic_DNA"/>
</dbReference>
<dbReference type="InterPro" id="IPR004839">
    <property type="entry name" value="Aminotransferase_I/II_large"/>
</dbReference>
<keyword evidence="4" id="KW-0663">Pyridoxal phosphate</keyword>
<sequence>MDFSSLTNGHIAQFLPYNLVKPLEVVQEELGVKNLLRLNAAENPFGVSPRVSAVLHDYEKKICFYPDPGAYFLKKKLQKRFGYDLNRIAVGADTQELVSLLVRAFLNPDVKVIIPQLSSLSLERSVQLSGARIVTTPIMDDWTPDLQAILDNIDNRTRMVLMANPTNPIGAFSVFSDLKAFMEQVPEDVLVVVDEELVDYIGQGYRDIYELILTSPNLIVLRSFSHAYGLASLRIGYMLSCEEISGIINVLRDPFNVSQLALDCATAALDDVSFFNKVIHANDVERNRFREFCAYYGLTMINTKSCSVTIDFGEQAERYYNAFLQLGIFTRPLSYLGLRSLINISIGHPKATDFLLAKLEKLILSDAQQSRLD</sequence>
<dbReference type="GO" id="GO:0008483">
    <property type="term" value="F:transaminase activity"/>
    <property type="evidence" value="ECO:0007669"/>
    <property type="project" value="UniProtKB-KW"/>
</dbReference>
<evidence type="ECO:0000256" key="1">
    <source>
        <dbReference type="ARBA" id="ARBA00007970"/>
    </source>
</evidence>
<keyword evidence="2 6" id="KW-0032">Aminotransferase</keyword>
<dbReference type="InterPro" id="IPR050106">
    <property type="entry name" value="HistidinolP_aminotransfase"/>
</dbReference>
<gene>
    <name evidence="6" type="ORF">H9850_07455</name>
</gene>
<protein>
    <submittedName>
        <fullName evidence="6">Aminotransferase class I/II-fold pyridoxal phosphate-dependent enzyme</fullName>
    </submittedName>
</protein>
<dbReference type="Gene3D" id="3.90.1150.10">
    <property type="entry name" value="Aspartate Aminotransferase, domain 1"/>
    <property type="match status" value="1"/>
</dbReference>
<evidence type="ECO:0000313" key="6">
    <source>
        <dbReference type="EMBL" id="HIX57291.1"/>
    </source>
</evidence>
<evidence type="ECO:0000256" key="3">
    <source>
        <dbReference type="ARBA" id="ARBA00022679"/>
    </source>
</evidence>
<dbReference type="Gene3D" id="3.40.640.10">
    <property type="entry name" value="Type I PLP-dependent aspartate aminotransferase-like (Major domain)"/>
    <property type="match status" value="1"/>
</dbReference>